<proteinExistence type="predicted"/>
<gene>
    <name evidence="1" type="ORF">DFP72DRAFT_769998</name>
</gene>
<reference evidence="1 2" key="1">
    <citation type="submission" date="2020-07" db="EMBL/GenBank/DDBJ databases">
        <title>Comparative genomics of pyrophilous fungi reveals a link between fire events and developmental genes.</title>
        <authorList>
            <consortium name="DOE Joint Genome Institute"/>
            <person name="Steindorff A.S."/>
            <person name="Carver A."/>
            <person name="Calhoun S."/>
            <person name="Stillman K."/>
            <person name="Liu H."/>
            <person name="Lipzen A."/>
            <person name="Pangilinan J."/>
            <person name="Labutti K."/>
            <person name="Bruns T.D."/>
            <person name="Grigoriev I.V."/>
        </authorList>
    </citation>
    <scope>NUCLEOTIDE SEQUENCE [LARGE SCALE GENOMIC DNA]</scope>
    <source>
        <strain evidence="1 2">CBS 144469</strain>
    </source>
</reference>
<comment type="caution">
    <text evidence="1">The sequence shown here is derived from an EMBL/GenBank/DDBJ whole genome shotgun (WGS) entry which is preliminary data.</text>
</comment>
<protein>
    <submittedName>
        <fullName evidence="1">Uncharacterized protein</fullName>
    </submittedName>
</protein>
<organism evidence="1 2">
    <name type="scientific">Ephemerocybe angulata</name>
    <dbReference type="NCBI Taxonomy" id="980116"/>
    <lineage>
        <taxon>Eukaryota</taxon>
        <taxon>Fungi</taxon>
        <taxon>Dikarya</taxon>
        <taxon>Basidiomycota</taxon>
        <taxon>Agaricomycotina</taxon>
        <taxon>Agaricomycetes</taxon>
        <taxon>Agaricomycetidae</taxon>
        <taxon>Agaricales</taxon>
        <taxon>Agaricineae</taxon>
        <taxon>Psathyrellaceae</taxon>
        <taxon>Ephemerocybe</taxon>
    </lineage>
</organism>
<feature type="non-terminal residue" evidence="1">
    <location>
        <position position="109"/>
    </location>
</feature>
<accession>A0A8H6I5J8</accession>
<dbReference type="Proteomes" id="UP000521943">
    <property type="component" value="Unassembled WGS sequence"/>
</dbReference>
<feature type="non-terminal residue" evidence="1">
    <location>
        <position position="1"/>
    </location>
</feature>
<dbReference type="EMBL" id="JACGCI010000015">
    <property type="protein sequence ID" value="KAF6759328.1"/>
    <property type="molecule type" value="Genomic_DNA"/>
</dbReference>
<dbReference type="OrthoDB" id="2634326at2759"/>
<keyword evidence="2" id="KW-1185">Reference proteome</keyword>
<dbReference type="AlphaFoldDB" id="A0A8H6I5J8"/>
<evidence type="ECO:0000313" key="2">
    <source>
        <dbReference type="Proteomes" id="UP000521943"/>
    </source>
</evidence>
<sequence>TDIFSFIITDDIVGLEEVIDDAGPRHPSTIRPGSYWVISSPNINWIPRPPSGFREVHAFADGHYGYDDRALFPQFYASGFEYYSCIPRRCPELDPLFVHPMRADCPIIP</sequence>
<name>A0A8H6I5J8_9AGAR</name>
<evidence type="ECO:0000313" key="1">
    <source>
        <dbReference type="EMBL" id="KAF6759328.1"/>
    </source>
</evidence>